<protein>
    <submittedName>
        <fullName evidence="1">Uncharacterized protein</fullName>
    </submittedName>
</protein>
<sequence length="53" mass="5738">MATLNIQAPDTPADDLSVSLMEHGHIVVPDLARQVMEELKPHIEAAPFGVNAF</sequence>
<accession>E0Y1Z5</accession>
<name>E0Y1Z5_9PROT</name>
<evidence type="ECO:0000313" key="1">
    <source>
        <dbReference type="EMBL" id="ADI20686.1"/>
    </source>
</evidence>
<reference evidence="1" key="1">
    <citation type="journal article" date="2011" name="Environ. Microbiol.">
        <title>Time-series analyses of Monterey Bay coastal microbial picoplankton using a 'genome proxy' microarray.</title>
        <authorList>
            <person name="Rich V.I."/>
            <person name="Pham V.D."/>
            <person name="Eppley J."/>
            <person name="Shi Y."/>
            <person name="DeLong E.F."/>
        </authorList>
    </citation>
    <scope>NUCLEOTIDE SEQUENCE</scope>
</reference>
<dbReference type="EMBL" id="GU474946">
    <property type="protein sequence ID" value="ADI20686.1"/>
    <property type="molecule type" value="Genomic_DNA"/>
</dbReference>
<dbReference type="AlphaFoldDB" id="E0Y1Z5"/>
<organism evidence="1">
    <name type="scientific">uncultured alpha proteobacterium EF100_94H03</name>
    <dbReference type="NCBI Taxonomy" id="710800"/>
    <lineage>
        <taxon>Bacteria</taxon>
        <taxon>Pseudomonadati</taxon>
        <taxon>Pseudomonadota</taxon>
        <taxon>Alphaproteobacteria</taxon>
        <taxon>environmental samples</taxon>
    </lineage>
</organism>
<proteinExistence type="predicted"/>